<dbReference type="PANTHER" id="PTHR46129:SF2">
    <property type="entry name" value="SYNAPTOTAGMIN 14, ISOFORM D"/>
    <property type="match status" value="1"/>
</dbReference>
<evidence type="ECO:0000313" key="4">
    <source>
        <dbReference type="Proteomes" id="UP001209878"/>
    </source>
</evidence>
<evidence type="ECO:0000313" key="3">
    <source>
        <dbReference type="EMBL" id="KAK2193276.1"/>
    </source>
</evidence>
<dbReference type="InterPro" id="IPR043541">
    <property type="entry name" value="SYT14/14L/16"/>
</dbReference>
<dbReference type="FunFam" id="2.60.40.150:FF:000062">
    <property type="entry name" value="synaptotagmin-14 isoform X1"/>
    <property type="match status" value="1"/>
</dbReference>
<dbReference type="InterPro" id="IPR035892">
    <property type="entry name" value="C2_domain_sf"/>
</dbReference>
<dbReference type="Proteomes" id="UP001209878">
    <property type="component" value="Unassembled WGS sequence"/>
</dbReference>
<dbReference type="SMART" id="SM00239">
    <property type="entry name" value="C2"/>
    <property type="match status" value="2"/>
</dbReference>
<comment type="caution">
    <text evidence="3">The sequence shown here is derived from an EMBL/GenBank/DDBJ whole genome shotgun (WGS) entry which is preliminary data.</text>
</comment>
<dbReference type="InterPro" id="IPR000008">
    <property type="entry name" value="C2_dom"/>
</dbReference>
<sequence length="423" mass="47110">MTAVSERQGEADVEEGDVTAKKALLTGTSESRPTVTPMWAERDGEEEEGMDTGSHKEEAITYENQGFEEDKERASVGERSPASTGGHPSREHEGAVGETAGAAPPEPTHDEHLFDVSDLQEREPVLISKCGSIEATFSYDPAHNRMNVTVHQARDIPTKDRGGANSTQVRLLLLPSKKVRHKTKIKMGDNPEFQETLSFKVPLKEASNMGVRFRLYGCERMRRERMIGECVVGFASFSLDSDVTLWLTLEPRSNLSGGDSKLDLASLTRSDSASSTQSMQHGGMPELLIGLAYNGTTGRLSVEVIKGSNFRNMAMNRAPDTYVKLTLMSPNGQEIAHSKTSIRRGQPNPLYKETFMYQVALFQLPDVTLMVSVYNKRSMKRKEMIGWFSLGYNNSGEEELSHWDDMRENKGDQVCRWHVLLEA</sequence>
<dbReference type="PANTHER" id="PTHR46129">
    <property type="entry name" value="SYNAPTOTAGMIN 14, ISOFORM D"/>
    <property type="match status" value="1"/>
</dbReference>
<protein>
    <recommendedName>
        <fullName evidence="2">C2 domain-containing protein</fullName>
    </recommendedName>
</protein>
<reference evidence="3" key="1">
    <citation type="journal article" date="2023" name="Mol. Biol. Evol.">
        <title>Third-Generation Sequencing Reveals the Adaptive Role of the Epigenome in Three Deep-Sea Polychaetes.</title>
        <authorList>
            <person name="Perez M."/>
            <person name="Aroh O."/>
            <person name="Sun Y."/>
            <person name="Lan Y."/>
            <person name="Juniper S.K."/>
            <person name="Young C.R."/>
            <person name="Angers B."/>
            <person name="Qian P.Y."/>
        </authorList>
    </citation>
    <scope>NUCLEOTIDE SEQUENCE</scope>
    <source>
        <strain evidence="3">R07B-5</strain>
    </source>
</reference>
<dbReference type="EMBL" id="JAODUO010000015">
    <property type="protein sequence ID" value="KAK2193276.1"/>
    <property type="molecule type" value="Genomic_DNA"/>
</dbReference>
<name>A0AAD9PEC0_RIDPI</name>
<dbReference type="AlphaFoldDB" id="A0AAD9PEC0"/>
<accession>A0AAD9PEC0</accession>
<dbReference type="Gene3D" id="2.60.40.150">
    <property type="entry name" value="C2 domain"/>
    <property type="match status" value="2"/>
</dbReference>
<dbReference type="CDD" id="cd08408">
    <property type="entry name" value="C2B_Synaptotagmin-14_16"/>
    <property type="match status" value="1"/>
</dbReference>
<dbReference type="CDD" id="cd08389">
    <property type="entry name" value="C2A_Synaptotagmin-14_16"/>
    <property type="match status" value="1"/>
</dbReference>
<dbReference type="GO" id="GO:0005543">
    <property type="term" value="F:phospholipid binding"/>
    <property type="evidence" value="ECO:0007669"/>
    <property type="project" value="TreeGrafter"/>
</dbReference>
<feature type="domain" description="C2" evidence="2">
    <location>
        <begin position="283"/>
        <end position="418"/>
    </location>
</feature>
<dbReference type="PROSITE" id="PS50004">
    <property type="entry name" value="C2"/>
    <property type="match status" value="2"/>
</dbReference>
<gene>
    <name evidence="3" type="ORF">NP493_16g08015</name>
</gene>
<feature type="region of interest" description="Disordered" evidence="1">
    <location>
        <begin position="1"/>
        <end position="111"/>
    </location>
</feature>
<feature type="domain" description="C2" evidence="2">
    <location>
        <begin position="129"/>
        <end position="247"/>
    </location>
</feature>
<dbReference type="SUPFAM" id="SSF49562">
    <property type="entry name" value="C2 domain (Calcium/lipid-binding domain, CaLB)"/>
    <property type="match status" value="2"/>
</dbReference>
<organism evidence="3 4">
    <name type="scientific">Ridgeia piscesae</name>
    <name type="common">Tubeworm</name>
    <dbReference type="NCBI Taxonomy" id="27915"/>
    <lineage>
        <taxon>Eukaryota</taxon>
        <taxon>Metazoa</taxon>
        <taxon>Spiralia</taxon>
        <taxon>Lophotrochozoa</taxon>
        <taxon>Annelida</taxon>
        <taxon>Polychaeta</taxon>
        <taxon>Sedentaria</taxon>
        <taxon>Canalipalpata</taxon>
        <taxon>Sabellida</taxon>
        <taxon>Siboglinidae</taxon>
        <taxon>Ridgeia</taxon>
    </lineage>
</organism>
<keyword evidence="4" id="KW-1185">Reference proteome</keyword>
<evidence type="ECO:0000259" key="2">
    <source>
        <dbReference type="PROSITE" id="PS50004"/>
    </source>
</evidence>
<evidence type="ECO:0000256" key="1">
    <source>
        <dbReference type="SAM" id="MobiDB-lite"/>
    </source>
</evidence>
<proteinExistence type="predicted"/>
<dbReference type="Pfam" id="PF00168">
    <property type="entry name" value="C2"/>
    <property type="match status" value="2"/>
</dbReference>